<dbReference type="GO" id="GO:0071555">
    <property type="term" value="P:cell wall organization"/>
    <property type="evidence" value="ECO:0007669"/>
    <property type="project" value="UniProtKB-KW"/>
</dbReference>
<dbReference type="InterPro" id="IPR015956">
    <property type="entry name" value="Peniciliin-bd_prot_C_sf"/>
</dbReference>
<dbReference type="SMART" id="SM00936">
    <property type="entry name" value="PBP5_C"/>
    <property type="match status" value="1"/>
</dbReference>
<keyword evidence="6" id="KW-0645">Protease</keyword>
<evidence type="ECO:0000256" key="3">
    <source>
        <dbReference type="ARBA" id="ARBA00007164"/>
    </source>
</evidence>
<keyword evidence="16" id="KW-0812">Transmembrane</keyword>
<feature type="domain" description="Peptidase S11 D-Ala-D-Ala carboxypeptidase A C-terminal" evidence="18">
    <location>
        <begin position="291"/>
        <end position="389"/>
    </location>
</feature>
<keyword evidence="11" id="KW-0961">Cell wall biogenesis/degradation</keyword>
<keyword evidence="5 19" id="KW-0121">Carboxypeptidase</keyword>
<comment type="caution">
    <text evidence="19">The sequence shown here is derived from an EMBL/GenBank/DDBJ whole genome shotgun (WGS) entry which is preliminary data.</text>
</comment>
<dbReference type="SUPFAM" id="SSF56601">
    <property type="entry name" value="beta-lactamase/transpeptidase-like"/>
    <property type="match status" value="1"/>
</dbReference>
<comment type="pathway">
    <text evidence="2">Cell wall biogenesis; peptidoglycan biosynthesis.</text>
</comment>
<dbReference type="EMBL" id="DVMW01000024">
    <property type="protein sequence ID" value="HIU35491.1"/>
    <property type="molecule type" value="Genomic_DNA"/>
</dbReference>
<evidence type="ECO:0000256" key="1">
    <source>
        <dbReference type="ARBA" id="ARBA00003217"/>
    </source>
</evidence>
<name>A0A9D1IF33_9FIRM</name>
<keyword evidence="7 17" id="KW-0732">Signal</keyword>
<feature type="active site" evidence="13">
    <location>
        <position position="121"/>
    </location>
</feature>
<evidence type="ECO:0000256" key="7">
    <source>
        <dbReference type="ARBA" id="ARBA00022729"/>
    </source>
</evidence>
<dbReference type="PRINTS" id="PR00725">
    <property type="entry name" value="DADACBPTASE1"/>
</dbReference>
<dbReference type="Proteomes" id="UP000824071">
    <property type="component" value="Unassembled WGS sequence"/>
</dbReference>
<dbReference type="GO" id="GO:0009252">
    <property type="term" value="P:peptidoglycan biosynthetic process"/>
    <property type="evidence" value="ECO:0007669"/>
    <property type="project" value="UniProtKB-KW"/>
</dbReference>
<gene>
    <name evidence="19" type="ORF">IAC53_02650</name>
</gene>
<dbReference type="PANTHER" id="PTHR21581:SF6">
    <property type="entry name" value="TRAFFICKING PROTEIN PARTICLE COMPLEX SUBUNIT 12"/>
    <property type="match status" value="1"/>
</dbReference>
<keyword evidence="16" id="KW-1133">Transmembrane helix</keyword>
<evidence type="ECO:0000256" key="17">
    <source>
        <dbReference type="SAM" id="SignalP"/>
    </source>
</evidence>
<proteinExistence type="inferred from homology"/>
<dbReference type="SUPFAM" id="SSF69189">
    <property type="entry name" value="Penicillin-binding protein associated domain"/>
    <property type="match status" value="1"/>
</dbReference>
<comment type="catalytic activity">
    <reaction evidence="12">
        <text>Preferential cleavage: (Ac)2-L-Lys-D-Ala-|-D-Ala. Also transpeptidation of peptidyl-alanyl moieties that are N-acyl substituents of D-alanine.</text>
        <dbReference type="EC" id="3.4.16.4"/>
    </reaction>
</comment>
<evidence type="ECO:0000256" key="2">
    <source>
        <dbReference type="ARBA" id="ARBA00004752"/>
    </source>
</evidence>
<dbReference type="Pfam" id="PF07943">
    <property type="entry name" value="PBP5_C"/>
    <property type="match status" value="1"/>
</dbReference>
<keyword evidence="16" id="KW-0472">Membrane</keyword>
<evidence type="ECO:0000256" key="10">
    <source>
        <dbReference type="ARBA" id="ARBA00022984"/>
    </source>
</evidence>
<feature type="active site" description="Acyl-ester intermediate" evidence="13">
    <location>
        <position position="61"/>
    </location>
</feature>
<dbReference type="AlphaFoldDB" id="A0A9D1IF33"/>
<organism evidence="19 20">
    <name type="scientific">Candidatus Fimenecus excrementigallinarum</name>
    <dbReference type="NCBI Taxonomy" id="2840816"/>
    <lineage>
        <taxon>Bacteria</taxon>
        <taxon>Bacillati</taxon>
        <taxon>Bacillota</taxon>
        <taxon>Clostridia</taxon>
        <taxon>Candidatus Fimenecus</taxon>
    </lineage>
</organism>
<reference evidence="19" key="1">
    <citation type="submission" date="2020-10" db="EMBL/GenBank/DDBJ databases">
        <authorList>
            <person name="Gilroy R."/>
        </authorList>
    </citation>
    <scope>NUCLEOTIDE SEQUENCE</scope>
    <source>
        <strain evidence="19">ChiGjej1B1-19959</strain>
    </source>
</reference>
<evidence type="ECO:0000313" key="20">
    <source>
        <dbReference type="Proteomes" id="UP000824071"/>
    </source>
</evidence>
<evidence type="ECO:0000256" key="15">
    <source>
        <dbReference type="RuleBase" id="RU004016"/>
    </source>
</evidence>
<feature type="binding site" evidence="14">
    <location>
        <position position="235"/>
    </location>
    <ligand>
        <name>substrate</name>
    </ligand>
</feature>
<comment type="function">
    <text evidence="1">Removes C-terminal D-alanyl residues from sugar-peptide cell wall precursors.</text>
</comment>
<keyword evidence="10" id="KW-0573">Peptidoglycan synthesis</keyword>
<reference evidence="19" key="2">
    <citation type="journal article" date="2021" name="PeerJ">
        <title>Extensive microbial diversity within the chicken gut microbiome revealed by metagenomics and culture.</title>
        <authorList>
            <person name="Gilroy R."/>
            <person name="Ravi A."/>
            <person name="Getino M."/>
            <person name="Pursley I."/>
            <person name="Horton D.L."/>
            <person name="Alikhan N.F."/>
            <person name="Baker D."/>
            <person name="Gharbi K."/>
            <person name="Hall N."/>
            <person name="Watson M."/>
            <person name="Adriaenssens E.M."/>
            <person name="Foster-Nyarko E."/>
            <person name="Jarju S."/>
            <person name="Secka A."/>
            <person name="Antonio M."/>
            <person name="Oren A."/>
            <person name="Chaudhuri R.R."/>
            <person name="La Ragione R."/>
            <person name="Hildebrand F."/>
            <person name="Pallen M.J."/>
        </authorList>
    </citation>
    <scope>NUCLEOTIDE SEQUENCE</scope>
    <source>
        <strain evidence="19">ChiGjej1B1-19959</strain>
    </source>
</reference>
<feature type="signal peptide" evidence="17">
    <location>
        <begin position="1"/>
        <end position="24"/>
    </location>
</feature>
<evidence type="ECO:0000256" key="11">
    <source>
        <dbReference type="ARBA" id="ARBA00023316"/>
    </source>
</evidence>
<evidence type="ECO:0000259" key="18">
    <source>
        <dbReference type="SMART" id="SM00936"/>
    </source>
</evidence>
<dbReference type="InterPro" id="IPR012907">
    <property type="entry name" value="Peptidase_S11_C"/>
</dbReference>
<dbReference type="InterPro" id="IPR001967">
    <property type="entry name" value="Peptidase_S11_N"/>
</dbReference>
<evidence type="ECO:0000256" key="4">
    <source>
        <dbReference type="ARBA" id="ARBA00012448"/>
    </source>
</evidence>
<dbReference type="InterPro" id="IPR037167">
    <property type="entry name" value="Peptidase_S11_C_sf"/>
</dbReference>
<feature type="active site" description="Acyl-ester intermediate" evidence="13">
    <location>
        <position position="64"/>
    </location>
</feature>
<evidence type="ECO:0000256" key="8">
    <source>
        <dbReference type="ARBA" id="ARBA00022801"/>
    </source>
</evidence>
<evidence type="ECO:0000256" key="14">
    <source>
        <dbReference type="PIRSR" id="PIRSR618044-2"/>
    </source>
</evidence>
<dbReference type="Pfam" id="PF00768">
    <property type="entry name" value="Peptidase_S11"/>
    <property type="match status" value="1"/>
</dbReference>
<dbReference type="InterPro" id="IPR018044">
    <property type="entry name" value="Peptidase_S11"/>
</dbReference>
<evidence type="ECO:0000256" key="5">
    <source>
        <dbReference type="ARBA" id="ARBA00022645"/>
    </source>
</evidence>
<evidence type="ECO:0000256" key="16">
    <source>
        <dbReference type="SAM" id="Phobius"/>
    </source>
</evidence>
<evidence type="ECO:0000256" key="9">
    <source>
        <dbReference type="ARBA" id="ARBA00022960"/>
    </source>
</evidence>
<dbReference type="GO" id="GO:0009002">
    <property type="term" value="F:serine-type D-Ala-D-Ala carboxypeptidase activity"/>
    <property type="evidence" value="ECO:0007669"/>
    <property type="project" value="UniProtKB-EC"/>
</dbReference>
<evidence type="ECO:0000256" key="12">
    <source>
        <dbReference type="ARBA" id="ARBA00034000"/>
    </source>
</evidence>
<sequence length="449" mass="48343">MKRIISLALCVLVLCVSAITPGFAAFNAALETSADIVLLLNRDSGTVVFDKNADKVTAPASLTKIATATVAIEHCSDLDAKVTVKQSSIDAIAGTNSSTAGLLPGEVLTVRELLYCLLVRSANEAAVILADYVGNGSVPAFVDMMNELAASLGCENTHFVNPHGLDEPGHQSTARDIAKLTEHALELPLFSEIVNTVNYTLPATNKSGERNLLSTNWLINPNFKTYYCEYAAGVKTGSTSDAGRCVVSTASKDGYNYLGVVMGAPYEDVNGDGNPDNCAFLECKKIFEWAFDNLRMSKVADTTRIVTVVDVTLSRKADHVRLVPASDVTALVPVGNNENSVLIEPIPEETPQSVEAPVKKGDVLGKARILYAESEIATVDLVAAEDVDVSLLLYIGHGISQLFRSAVFLVIFALVLLVLAVYGFLVLRHKQQKKRRRAPKTVKNFRNLK</sequence>
<dbReference type="InterPro" id="IPR012338">
    <property type="entry name" value="Beta-lactam/transpept-like"/>
</dbReference>
<dbReference type="GO" id="GO:0008360">
    <property type="term" value="P:regulation of cell shape"/>
    <property type="evidence" value="ECO:0007669"/>
    <property type="project" value="UniProtKB-KW"/>
</dbReference>
<evidence type="ECO:0000256" key="6">
    <source>
        <dbReference type="ARBA" id="ARBA00022670"/>
    </source>
</evidence>
<evidence type="ECO:0000256" key="13">
    <source>
        <dbReference type="PIRSR" id="PIRSR618044-1"/>
    </source>
</evidence>
<keyword evidence="8" id="KW-0378">Hydrolase</keyword>
<dbReference type="Gene3D" id="3.40.710.10">
    <property type="entry name" value="DD-peptidase/beta-lactamase superfamily"/>
    <property type="match status" value="1"/>
</dbReference>
<dbReference type="GO" id="GO:0006508">
    <property type="term" value="P:proteolysis"/>
    <property type="evidence" value="ECO:0007669"/>
    <property type="project" value="UniProtKB-KW"/>
</dbReference>
<dbReference type="EC" id="3.4.16.4" evidence="4"/>
<comment type="similarity">
    <text evidence="3 15">Belongs to the peptidase S11 family.</text>
</comment>
<protein>
    <recommendedName>
        <fullName evidence="4">serine-type D-Ala-D-Ala carboxypeptidase</fullName>
        <ecNumber evidence="4">3.4.16.4</ecNumber>
    </recommendedName>
</protein>
<keyword evidence="9" id="KW-0133">Cell shape</keyword>
<accession>A0A9D1IF33</accession>
<feature type="chain" id="PRO_5038394271" description="serine-type D-Ala-D-Ala carboxypeptidase" evidence="17">
    <location>
        <begin position="25"/>
        <end position="449"/>
    </location>
</feature>
<evidence type="ECO:0000313" key="19">
    <source>
        <dbReference type="EMBL" id="HIU35491.1"/>
    </source>
</evidence>
<dbReference type="Gene3D" id="2.60.410.10">
    <property type="entry name" value="D-Ala-D-Ala carboxypeptidase, C-terminal domain"/>
    <property type="match status" value="1"/>
</dbReference>
<dbReference type="PANTHER" id="PTHR21581">
    <property type="entry name" value="D-ALANYL-D-ALANINE CARBOXYPEPTIDASE"/>
    <property type="match status" value="1"/>
</dbReference>
<feature type="transmembrane region" description="Helical" evidence="16">
    <location>
        <begin position="406"/>
        <end position="427"/>
    </location>
</feature>